<protein>
    <submittedName>
        <fullName evidence="4">TonB-dependent receptor</fullName>
    </submittedName>
</protein>
<evidence type="ECO:0000313" key="5">
    <source>
        <dbReference type="Proteomes" id="UP000760480"/>
    </source>
</evidence>
<dbReference type="InterPro" id="IPR039426">
    <property type="entry name" value="TonB-dep_rcpt-like"/>
</dbReference>
<dbReference type="PANTHER" id="PTHR30069">
    <property type="entry name" value="TONB-DEPENDENT OUTER MEMBRANE RECEPTOR"/>
    <property type="match status" value="1"/>
</dbReference>
<keyword evidence="4" id="KW-0675">Receptor</keyword>
<accession>A0ABX1TNX0</accession>
<name>A0ABX1TNX0_9GAMM</name>
<feature type="compositionally biased region" description="Basic and acidic residues" evidence="2">
    <location>
        <begin position="455"/>
        <end position="471"/>
    </location>
</feature>
<sequence length="471" mass="52057">MPSPARQGRPLFGWSSSRTVWYVLVLASMGSNSHLGIAAGTSGDRDDLEPGSPPLVLTPSRLPQRLDESPSTVTVIDRALIEASGARRLVDVLRLVPGFQVGYKINSLPTAAYHGLNDEYARRTLLLLNGQRIFQYARGVIEWNNLPVPLENIERIEVIRGPAAAAYGSNALQAVINIQTGGAAEYAGFSSRITSGDDGIADGFLRYGGRWGRLNYAFSLASVGDDGYPGIHDNRRNTNLSFLGDIPFAAGGELQLQAGFARGDYQIQDPNPALPTNPRDFPVTDHFQSLRWRWPGAANDEWVVTLSHNAFHYGDQGFTNDRLLPGIVLRFDYDIQETRYEADAQYLRRFSDRWRATAGLGYYHEAVHSPPLLRYRRDFGQRGVLVGGSHRVPNRSRLGGECRRHAGAFVAHAIVAVSAPDLGPPSSGRSANPADRLRDGLAPTHPVRKRRSGHRARDERAADDLWRHRQR</sequence>
<feature type="domain" description="TonB-dependent receptor plug" evidence="3">
    <location>
        <begin position="66"/>
        <end position="175"/>
    </location>
</feature>
<dbReference type="InterPro" id="IPR037066">
    <property type="entry name" value="Plug_dom_sf"/>
</dbReference>
<keyword evidence="1" id="KW-0998">Cell outer membrane</keyword>
<keyword evidence="5" id="KW-1185">Reference proteome</keyword>
<dbReference type="Pfam" id="PF07715">
    <property type="entry name" value="Plug"/>
    <property type="match status" value="1"/>
</dbReference>
<keyword evidence="1" id="KW-0472">Membrane</keyword>
<evidence type="ECO:0000256" key="2">
    <source>
        <dbReference type="SAM" id="MobiDB-lite"/>
    </source>
</evidence>
<dbReference type="Proteomes" id="UP000760480">
    <property type="component" value="Unassembled WGS sequence"/>
</dbReference>
<organism evidence="4 5">
    <name type="scientific">Candidatus Competibacter phosphatis</name>
    <dbReference type="NCBI Taxonomy" id="221280"/>
    <lineage>
        <taxon>Bacteria</taxon>
        <taxon>Pseudomonadati</taxon>
        <taxon>Pseudomonadota</taxon>
        <taxon>Gammaproteobacteria</taxon>
        <taxon>Candidatus Competibacteraceae</taxon>
        <taxon>Candidatus Competibacter</taxon>
    </lineage>
</organism>
<gene>
    <name evidence="4" type="ORF">E4P82_19185</name>
</gene>
<feature type="region of interest" description="Disordered" evidence="2">
    <location>
        <begin position="420"/>
        <end position="471"/>
    </location>
</feature>
<dbReference type="EMBL" id="SPMZ01000076">
    <property type="protein sequence ID" value="NMQ21130.1"/>
    <property type="molecule type" value="Genomic_DNA"/>
</dbReference>
<dbReference type="SUPFAM" id="SSF56935">
    <property type="entry name" value="Porins"/>
    <property type="match status" value="1"/>
</dbReference>
<evidence type="ECO:0000259" key="3">
    <source>
        <dbReference type="Pfam" id="PF07715"/>
    </source>
</evidence>
<comment type="similarity">
    <text evidence="1">Belongs to the TonB-dependent receptor family.</text>
</comment>
<evidence type="ECO:0000313" key="4">
    <source>
        <dbReference type="EMBL" id="NMQ21130.1"/>
    </source>
</evidence>
<keyword evidence="1" id="KW-0812">Transmembrane</keyword>
<keyword evidence="1" id="KW-1134">Transmembrane beta strand</keyword>
<reference evidence="4 5" key="1">
    <citation type="submission" date="2019-03" db="EMBL/GenBank/DDBJ databases">
        <title>Metabolic reconstructions from genomes of highly enriched 'Candidatus Accumulibacter' and 'Candidatus Competibacter' bioreactor populations.</title>
        <authorList>
            <person name="Annavajhala M.K."/>
            <person name="Welles L."/>
            <person name="Abbas B."/>
            <person name="Sorokin D."/>
            <person name="Park H."/>
            <person name="Van Loosdrecht M."/>
            <person name="Chandran K."/>
        </authorList>
    </citation>
    <scope>NUCLEOTIDE SEQUENCE [LARGE SCALE GENOMIC DNA]</scope>
    <source>
        <strain evidence="4 5">SBR_G</strain>
    </source>
</reference>
<comment type="caution">
    <text evidence="4">The sequence shown here is derived from an EMBL/GenBank/DDBJ whole genome shotgun (WGS) entry which is preliminary data.</text>
</comment>
<comment type="subcellular location">
    <subcellularLocation>
        <location evidence="1">Cell outer membrane</location>
        <topology evidence="1">Multi-pass membrane protein</topology>
    </subcellularLocation>
</comment>
<keyword evidence="1" id="KW-0813">Transport</keyword>
<dbReference type="PANTHER" id="PTHR30069:SF27">
    <property type="entry name" value="BLL4766 PROTEIN"/>
    <property type="match status" value="1"/>
</dbReference>
<dbReference type="Gene3D" id="2.170.130.10">
    <property type="entry name" value="TonB-dependent receptor, plug domain"/>
    <property type="match status" value="1"/>
</dbReference>
<dbReference type="InterPro" id="IPR012910">
    <property type="entry name" value="Plug_dom"/>
</dbReference>
<evidence type="ECO:0000256" key="1">
    <source>
        <dbReference type="PROSITE-ProRule" id="PRU01360"/>
    </source>
</evidence>
<proteinExistence type="inferred from homology"/>
<dbReference type="PROSITE" id="PS52016">
    <property type="entry name" value="TONB_DEPENDENT_REC_3"/>
    <property type="match status" value="1"/>
</dbReference>